<evidence type="ECO:0000313" key="5">
    <source>
        <dbReference type="EMBL" id="NVZ55864.1"/>
    </source>
</evidence>
<dbReference type="EMBL" id="JACAOZ010000006">
    <property type="protein sequence ID" value="NVZ55864.1"/>
    <property type="molecule type" value="Genomic_DNA"/>
</dbReference>
<feature type="transmembrane region" description="Helical" evidence="1">
    <location>
        <begin position="12"/>
        <end position="30"/>
    </location>
</feature>
<feature type="transmembrane region" description="Helical" evidence="1">
    <location>
        <begin position="371"/>
        <end position="389"/>
    </location>
</feature>
<dbReference type="InterPro" id="IPR025743">
    <property type="entry name" value="TssM1_N"/>
</dbReference>
<dbReference type="Pfam" id="PF06761">
    <property type="entry name" value="IcmF-related"/>
    <property type="match status" value="1"/>
</dbReference>
<dbReference type="InterPro" id="IPR009612">
    <property type="entry name" value="IcmF-rel"/>
</dbReference>
<gene>
    <name evidence="5" type="primary">tssM</name>
    <name evidence="5" type="ORF">HX797_06265</name>
</gene>
<evidence type="ECO:0000313" key="6">
    <source>
        <dbReference type="Proteomes" id="UP000560470"/>
    </source>
</evidence>
<protein>
    <submittedName>
        <fullName evidence="5">Type VI secretion system membrane subunit TssM</fullName>
    </submittedName>
</protein>
<dbReference type="InterPro" id="IPR010623">
    <property type="entry name" value="IcmF_C"/>
</dbReference>
<proteinExistence type="predicted"/>
<feature type="domain" description="Type VI secretion system component TssM1 N-terminal" evidence="4">
    <location>
        <begin position="151"/>
        <end position="316"/>
    </location>
</feature>
<dbReference type="InterPro" id="IPR017731">
    <property type="entry name" value="TssM1-like"/>
</dbReference>
<dbReference type="PANTHER" id="PTHR36153:SF1">
    <property type="entry name" value="TYPE VI SECRETION SYSTEM COMPONENT TSSM1"/>
    <property type="match status" value="1"/>
</dbReference>
<dbReference type="NCBIfam" id="TIGR03348">
    <property type="entry name" value="VI_IcmF"/>
    <property type="match status" value="1"/>
</dbReference>
<accession>A0A7Y7V5L4</accession>
<sequence length="1065" mass="119405">MFLRFFKPLSRAVVMVAGLYWVTVLVRDYGPRLSVDGSVLFTDAWQQWGVLLALYVGGLIWFCWRWRVDVQRAKHRALEVKADLEKRIAPGERELQLREQLTQWRLQTQVEGVRPTFLLFDLHASSTVDLRIERVGRYSVLTVSGGFLSQAQSRCWQCLLDELKGAKGDRCALMGGLLLLNAHKLQAVDGGQDLQALNVRERLEELACAIGKGLPIQAIVTHCSSLPGYVPSIMGLQGEARELAISFPLAANQSNLLRLAERMGNRLECLDDSLLDRLQKEPLTLLRTQLYGFSPLWRQFSEQVQLFLQTVFHDQARLQSLRFSAGDLVEDAQGVGSSTLLLRTLQRCERYGVWRTFLKHAAGWARAHARLCLALIVAGVCAFVANHYYHQARMLDNLAEQQAALKTLLPNVHQGGLERLTILADMVDVSQGNSWLPNLRLSQHQRLVTLIQTLYEQALSEAITQPLANALEALINDPKADTYDSLRLYLMLGGQGRLDLNFVERGLKSLSDQRLPHPQRDWLNAHLQPVLQSMRTNVNETLVEQARVNIAREPVAQRAYRQLSAVMQSPAHKELSVASEIGAEGLMLFASRSGQSMTRGVPWLFTREGYEHLNPRLVRFIADALSDENWVMGAARQQDPGYVRTQVLSLYQRDYVRRWEHFISDLKVAGLNDPEQLPGRLERLSQEEGALSRLLQLIDRETRLSLSADNTGMIERLRAHTVALTAPLGATDNTQGASEPSAVAQHFASFHRLTESVEGRPGLLDQLREALAYAGVYLSAREAAMASGLSAPDVNALERLNTLTNTLPLLIRPLLSDIVNVGKDWVREHQSVTLARKWAQDLGPYCQRVVEQRYPFEHNASTDVPLEAFNQLFAPEGLLQTFARFYPRRHEDQSTVLRPANSALEADENDPLILLQFDRAAAIGKAFFPAGAAKVRIDFELSPVTMDEEIASFSLVVDDRELSYSHGPILPNLFTWPSQTLGTRLKAVVTLLDGRTVSQSQEGAWAWFRLLDQGMLSAGPSADTQWLTLSFDGYKVVLQIRNGGLEQPFGEANLRAFRCPYSLGT</sequence>
<comment type="caution">
    <text evidence="5">The sequence shown here is derived from an EMBL/GenBank/DDBJ whole genome shotgun (WGS) entry which is preliminary data.</text>
</comment>
<dbReference type="PANTHER" id="PTHR36153">
    <property type="entry name" value="INNER MEMBRANE PROTEIN-RELATED"/>
    <property type="match status" value="1"/>
</dbReference>
<dbReference type="Proteomes" id="UP000560470">
    <property type="component" value="Unassembled WGS sequence"/>
</dbReference>
<evidence type="ECO:0000259" key="4">
    <source>
        <dbReference type="Pfam" id="PF14331"/>
    </source>
</evidence>
<keyword evidence="1" id="KW-0472">Membrane</keyword>
<dbReference type="AlphaFoldDB" id="A0A7Y7V5L4"/>
<dbReference type="Pfam" id="PF06744">
    <property type="entry name" value="IcmF_C"/>
    <property type="match status" value="1"/>
</dbReference>
<feature type="transmembrane region" description="Helical" evidence="1">
    <location>
        <begin position="45"/>
        <end position="64"/>
    </location>
</feature>
<dbReference type="InterPro" id="IPR053156">
    <property type="entry name" value="T6SS_TssM-like"/>
</dbReference>
<evidence type="ECO:0000256" key="1">
    <source>
        <dbReference type="SAM" id="Phobius"/>
    </source>
</evidence>
<keyword evidence="1" id="KW-0812">Transmembrane</keyword>
<dbReference type="RefSeq" id="WP_177033074.1">
    <property type="nucleotide sequence ID" value="NZ_JACAOZ010000006.1"/>
</dbReference>
<name>A0A7Y7V5L4_9PSED</name>
<keyword evidence="1" id="KW-1133">Transmembrane helix</keyword>
<dbReference type="Pfam" id="PF14331">
    <property type="entry name" value="IcmF-related_N"/>
    <property type="match status" value="1"/>
</dbReference>
<reference evidence="5 6" key="1">
    <citation type="submission" date="2020-04" db="EMBL/GenBank/DDBJ databases">
        <title>Molecular characterization of pseudomonads from Agaricus bisporus reveal novel blotch 2 pathogens in Western Europe.</title>
        <authorList>
            <person name="Taparia T."/>
            <person name="Krijger M."/>
            <person name="Haynes E."/>
            <person name="Elpinstone J.G."/>
            <person name="Noble R."/>
            <person name="Van Der Wolf J."/>
        </authorList>
    </citation>
    <scope>NUCLEOTIDE SEQUENCE [LARGE SCALE GENOMIC DNA]</scope>
    <source>
        <strain evidence="5 6">B7002</strain>
    </source>
</reference>
<feature type="domain" description="IcmF-related" evidence="3">
    <location>
        <begin position="417"/>
        <end position="703"/>
    </location>
</feature>
<evidence type="ECO:0000259" key="2">
    <source>
        <dbReference type="Pfam" id="PF06744"/>
    </source>
</evidence>
<organism evidence="5 6">
    <name type="scientific">Pseudomonas edaphica</name>
    <dbReference type="NCBI Taxonomy" id="2006980"/>
    <lineage>
        <taxon>Bacteria</taxon>
        <taxon>Pseudomonadati</taxon>
        <taxon>Pseudomonadota</taxon>
        <taxon>Gammaproteobacteria</taxon>
        <taxon>Pseudomonadales</taxon>
        <taxon>Pseudomonadaceae</taxon>
        <taxon>Pseudomonas</taxon>
    </lineage>
</organism>
<evidence type="ECO:0000259" key="3">
    <source>
        <dbReference type="Pfam" id="PF06761"/>
    </source>
</evidence>
<feature type="domain" description="Type VI secretion system IcmF C-terminal" evidence="2">
    <location>
        <begin position="939"/>
        <end position="1041"/>
    </location>
</feature>